<evidence type="ECO:0000313" key="2">
    <source>
        <dbReference type="EMBL" id="PWY99475.1"/>
    </source>
</evidence>
<reference evidence="2 3" key="1">
    <citation type="journal article" date="2018" name="Mol. Biol. Evol.">
        <title>Broad Genomic Sampling Reveals a Smut Pathogenic Ancestry of the Fungal Clade Ustilaginomycotina.</title>
        <authorList>
            <person name="Kijpornyongpan T."/>
            <person name="Mondo S.J."/>
            <person name="Barry K."/>
            <person name="Sandor L."/>
            <person name="Lee J."/>
            <person name="Lipzen A."/>
            <person name="Pangilinan J."/>
            <person name="LaButti K."/>
            <person name="Hainaut M."/>
            <person name="Henrissat B."/>
            <person name="Grigoriev I.V."/>
            <person name="Spatafora J.W."/>
            <person name="Aime M.C."/>
        </authorList>
    </citation>
    <scope>NUCLEOTIDE SEQUENCE [LARGE SCALE GENOMIC DNA]</scope>
    <source>
        <strain evidence="2 3">MCA 3645</strain>
    </source>
</reference>
<sequence length="186" mass="20971">MLPRRGDFLPKAHDDTKSDIGNVQRGVLSALHQAMTGFGRTEFLNCPIETSHDNHAASRCRRIRNVTRQKGAATSMSRQGGMRQSLLQKFKFRKRRRGDTSRAELARVEWKTGREAPGPKRGCYWTTEERCTVTELERGGPWIASGRDFTARGTRHAERQGPDDAGLECSDRESRVENNAAGRRCV</sequence>
<gene>
    <name evidence="2" type="ORF">BCV70DRAFT_119296</name>
</gene>
<evidence type="ECO:0000256" key="1">
    <source>
        <dbReference type="SAM" id="MobiDB-lite"/>
    </source>
</evidence>
<dbReference type="InParanoid" id="A0A317XMD8"/>
<dbReference type="EMBL" id="KZ819195">
    <property type="protein sequence ID" value="PWY99475.1"/>
    <property type="molecule type" value="Genomic_DNA"/>
</dbReference>
<evidence type="ECO:0000313" key="3">
    <source>
        <dbReference type="Proteomes" id="UP000246740"/>
    </source>
</evidence>
<accession>A0A317XMD8</accession>
<organism evidence="2 3">
    <name type="scientific">Testicularia cyperi</name>
    <dbReference type="NCBI Taxonomy" id="1882483"/>
    <lineage>
        <taxon>Eukaryota</taxon>
        <taxon>Fungi</taxon>
        <taxon>Dikarya</taxon>
        <taxon>Basidiomycota</taxon>
        <taxon>Ustilaginomycotina</taxon>
        <taxon>Ustilaginomycetes</taxon>
        <taxon>Ustilaginales</taxon>
        <taxon>Anthracoideaceae</taxon>
        <taxon>Testicularia</taxon>
    </lineage>
</organism>
<feature type="region of interest" description="Disordered" evidence="1">
    <location>
        <begin position="151"/>
        <end position="173"/>
    </location>
</feature>
<dbReference type="AlphaFoldDB" id="A0A317XMD8"/>
<name>A0A317XMD8_9BASI</name>
<proteinExistence type="predicted"/>
<protein>
    <submittedName>
        <fullName evidence="2">Uncharacterized protein</fullName>
    </submittedName>
</protein>
<dbReference type="Proteomes" id="UP000246740">
    <property type="component" value="Unassembled WGS sequence"/>
</dbReference>
<keyword evidence="3" id="KW-1185">Reference proteome</keyword>